<dbReference type="InterPro" id="IPR040957">
    <property type="entry name" value="Anosmin-1_Cys_box"/>
</dbReference>
<dbReference type="Gene3D" id="4.10.75.10">
    <property type="entry name" value="Elafin-like"/>
    <property type="match status" value="1"/>
</dbReference>
<reference evidence="4" key="2">
    <citation type="submission" date="2025-09" db="UniProtKB">
        <authorList>
            <consortium name="Ensembl"/>
        </authorList>
    </citation>
    <scope>IDENTIFICATION</scope>
</reference>
<dbReference type="InterPro" id="IPR036645">
    <property type="entry name" value="Elafin-like_sf"/>
</dbReference>
<feature type="domain" description="WAP" evidence="3">
    <location>
        <begin position="108"/>
        <end position="157"/>
    </location>
</feature>
<dbReference type="Pfam" id="PF00041">
    <property type="entry name" value="fn3"/>
    <property type="match status" value="3"/>
</dbReference>
<dbReference type="SMART" id="SM00060">
    <property type="entry name" value="FN3"/>
    <property type="match status" value="4"/>
</dbReference>
<feature type="chain" id="PRO_5017383228" evidence="1">
    <location>
        <begin position="26"/>
        <end position="615"/>
    </location>
</feature>
<dbReference type="SUPFAM" id="SSF49265">
    <property type="entry name" value="Fibronectin type III"/>
    <property type="match status" value="2"/>
</dbReference>
<dbReference type="Pfam" id="PF17869">
    <property type="entry name" value="Cys_box"/>
    <property type="match status" value="1"/>
</dbReference>
<dbReference type="PANTHER" id="PTHR14131">
    <property type="entry name" value="ANOSMIN"/>
    <property type="match status" value="1"/>
</dbReference>
<dbReference type="Pfam" id="PF00095">
    <property type="entry name" value="WAP"/>
    <property type="match status" value="1"/>
</dbReference>
<name>A0A3B3SP29_9TELE</name>
<dbReference type="Proteomes" id="UP000261540">
    <property type="component" value="Unplaced"/>
</dbReference>
<dbReference type="PROSITE" id="PS51390">
    <property type="entry name" value="WAP"/>
    <property type="match status" value="1"/>
</dbReference>
<protein>
    <submittedName>
        <fullName evidence="4">Anosmin 1b</fullName>
    </submittedName>
</protein>
<accession>A0A3B3SP29</accession>
<sequence length="615" mass="67873">MFGFHVMLVCMWCAIGSAVARKAGAESGEILDKINSARCTSRCLTLHITQLAASFRNVQVSRGGHISLALMCLQPCKGLWEKRRGTSQKSCEKHHECTASAEFLGSVRAQKQGDCPPPHKASGFAAACVESCSLDRECSGPRKCCPNDCGQTCQAPANLYKGVPLRPRKDMSFLEDQQGQLLLTWTSRFNVSIEPVLYILQKRWNYGIHPSEDEATPWQTVTMTMQDHAVLKDVQPHRWYQFRVSAVNSQGSRGFTTPSKHFFSSRDPFPPERPLHLRVGNFTVQADGTISTLLLWDPPREEDLAVHHYKVTWGRERPASEGNSCVGVLQTSRETEIKGLHPDTTYVVQVQAIAQWGQKRLKSSKAQLRFTTAPATGEVSNELPSSHTALRLEAAAPHYHNSQLQVKVFWKKRLPGEDPLTYLLTWSPETCAHNFTKAEHNATLQGTYFVITGLMFACKYRVSVMPVSGPGQRSEAVTSVTTPSCSALRDRGVKSLSCTRGERPSPAKKAQQRPEKLTVAFQMQNSSLQGVFSWQLSQAVPGQDPVTGFQFSWVPVSGAGVLQSLKLLADRHSLTVGHLQPESGYKVQVQVLSAGGSGPSIVKTLHTPRLNSTLL</sequence>
<organism evidence="4 5">
    <name type="scientific">Paramormyrops kingsleyae</name>
    <dbReference type="NCBI Taxonomy" id="1676925"/>
    <lineage>
        <taxon>Eukaryota</taxon>
        <taxon>Metazoa</taxon>
        <taxon>Chordata</taxon>
        <taxon>Craniata</taxon>
        <taxon>Vertebrata</taxon>
        <taxon>Euteleostomi</taxon>
        <taxon>Actinopterygii</taxon>
        <taxon>Neopterygii</taxon>
        <taxon>Teleostei</taxon>
        <taxon>Osteoglossocephala</taxon>
        <taxon>Osteoglossomorpha</taxon>
        <taxon>Osteoglossiformes</taxon>
        <taxon>Mormyridae</taxon>
        <taxon>Paramormyrops</taxon>
    </lineage>
</organism>
<dbReference type="FunFam" id="4.10.75.10:FF:000001">
    <property type="entry name" value="Anosmin 1"/>
    <property type="match status" value="1"/>
</dbReference>
<dbReference type="PANTHER" id="PTHR14131:SF7">
    <property type="entry name" value="ANOSMIN 1B"/>
    <property type="match status" value="1"/>
</dbReference>
<evidence type="ECO:0000313" key="4">
    <source>
        <dbReference type="Ensembl" id="ENSPKIP00000031806.1"/>
    </source>
</evidence>
<evidence type="ECO:0000256" key="1">
    <source>
        <dbReference type="SAM" id="SignalP"/>
    </source>
</evidence>
<keyword evidence="5" id="KW-1185">Reference proteome</keyword>
<feature type="domain" description="Fibronectin type-III" evidence="2">
    <location>
        <begin position="167"/>
        <end position="268"/>
    </location>
</feature>
<keyword evidence="1" id="KW-0732">Signal</keyword>
<dbReference type="SMART" id="SM00217">
    <property type="entry name" value="WAP"/>
    <property type="match status" value="1"/>
</dbReference>
<dbReference type="InterPro" id="IPR008197">
    <property type="entry name" value="WAP_dom"/>
</dbReference>
<feature type="domain" description="Fibronectin type-III" evidence="2">
    <location>
        <begin position="513"/>
        <end position="610"/>
    </location>
</feature>
<dbReference type="PROSITE" id="PS50853">
    <property type="entry name" value="FN3"/>
    <property type="match status" value="3"/>
</dbReference>
<dbReference type="InterPro" id="IPR036116">
    <property type="entry name" value="FN3_sf"/>
</dbReference>
<feature type="signal peptide" evidence="1">
    <location>
        <begin position="1"/>
        <end position="25"/>
    </location>
</feature>
<dbReference type="InterPro" id="IPR003961">
    <property type="entry name" value="FN3_dom"/>
</dbReference>
<reference evidence="4" key="1">
    <citation type="submission" date="2025-08" db="UniProtKB">
        <authorList>
            <consortium name="Ensembl"/>
        </authorList>
    </citation>
    <scope>IDENTIFICATION</scope>
</reference>
<evidence type="ECO:0000259" key="3">
    <source>
        <dbReference type="PROSITE" id="PS51390"/>
    </source>
</evidence>
<dbReference type="CDD" id="cd00063">
    <property type="entry name" value="FN3"/>
    <property type="match status" value="3"/>
</dbReference>
<dbReference type="Gene3D" id="2.60.40.10">
    <property type="entry name" value="Immunoglobulins"/>
    <property type="match status" value="4"/>
</dbReference>
<dbReference type="CDD" id="cd00199">
    <property type="entry name" value="WAP"/>
    <property type="match status" value="1"/>
</dbReference>
<dbReference type="GO" id="GO:0030182">
    <property type="term" value="P:neuron differentiation"/>
    <property type="evidence" value="ECO:0007669"/>
    <property type="project" value="TreeGrafter"/>
</dbReference>
<feature type="domain" description="Fibronectin type-III" evidence="2">
    <location>
        <begin position="278"/>
        <end position="375"/>
    </location>
</feature>
<dbReference type="InterPro" id="IPR042447">
    <property type="entry name" value="Anosmin-1"/>
</dbReference>
<evidence type="ECO:0000259" key="2">
    <source>
        <dbReference type="PROSITE" id="PS50853"/>
    </source>
</evidence>
<dbReference type="Ensembl" id="ENSPKIT00000012660.1">
    <property type="protein sequence ID" value="ENSPKIP00000031806.1"/>
    <property type="gene ID" value="ENSPKIG00000012096.1"/>
</dbReference>
<dbReference type="SUPFAM" id="SSF57256">
    <property type="entry name" value="Elafin-like"/>
    <property type="match status" value="1"/>
</dbReference>
<dbReference type="GO" id="GO:0009986">
    <property type="term" value="C:cell surface"/>
    <property type="evidence" value="ECO:0007669"/>
    <property type="project" value="TreeGrafter"/>
</dbReference>
<dbReference type="GeneTree" id="ENSGT00440000033720"/>
<dbReference type="AlphaFoldDB" id="A0A3B3SP29"/>
<proteinExistence type="predicted"/>
<dbReference type="InterPro" id="IPR013783">
    <property type="entry name" value="Ig-like_fold"/>
</dbReference>
<evidence type="ECO:0000313" key="5">
    <source>
        <dbReference type="Proteomes" id="UP000261540"/>
    </source>
</evidence>
<dbReference type="GO" id="GO:0030414">
    <property type="term" value="F:peptidase inhibitor activity"/>
    <property type="evidence" value="ECO:0007669"/>
    <property type="project" value="InterPro"/>
</dbReference>
<dbReference type="GO" id="GO:0005576">
    <property type="term" value="C:extracellular region"/>
    <property type="evidence" value="ECO:0007669"/>
    <property type="project" value="InterPro"/>
</dbReference>